<dbReference type="AlphaFoldDB" id="A0A8C9LB63"/>
<accession>A0A8C9LB63</accession>
<evidence type="ECO:0000259" key="9">
    <source>
        <dbReference type="PROSITE" id="PS51282"/>
    </source>
</evidence>
<feature type="compositionally biased region" description="Polar residues" evidence="7">
    <location>
        <begin position="545"/>
        <end position="556"/>
    </location>
</feature>
<feature type="region of interest" description="Disordered" evidence="7">
    <location>
        <begin position="275"/>
        <end position="298"/>
    </location>
</feature>
<dbReference type="GO" id="GO:0061630">
    <property type="term" value="F:ubiquitin protein ligase activity"/>
    <property type="evidence" value="ECO:0007669"/>
    <property type="project" value="InterPro"/>
</dbReference>
<feature type="region of interest" description="Disordered" evidence="7">
    <location>
        <begin position="438"/>
        <end position="474"/>
    </location>
</feature>
<dbReference type="GO" id="GO:0006511">
    <property type="term" value="P:ubiquitin-dependent protein catabolic process"/>
    <property type="evidence" value="ECO:0007669"/>
    <property type="project" value="TreeGrafter"/>
</dbReference>
<feature type="compositionally biased region" description="Basic and acidic residues" evidence="7">
    <location>
        <begin position="559"/>
        <end position="597"/>
    </location>
</feature>
<dbReference type="InterPro" id="IPR013083">
    <property type="entry name" value="Znf_RING/FYVE/PHD"/>
</dbReference>
<dbReference type="Gene3D" id="3.10.20.90">
    <property type="entry name" value="Phosphatidylinositol 3-kinase Catalytic Subunit, Chain A, domain 1"/>
    <property type="match status" value="1"/>
</dbReference>
<feature type="compositionally biased region" description="Low complexity" evidence="7">
    <location>
        <begin position="607"/>
        <end position="641"/>
    </location>
</feature>
<dbReference type="PROSITE" id="PS50089">
    <property type="entry name" value="ZF_RING_2"/>
    <property type="match status" value="1"/>
</dbReference>
<dbReference type="GO" id="GO:0016567">
    <property type="term" value="P:protein ubiquitination"/>
    <property type="evidence" value="ECO:0007669"/>
    <property type="project" value="InterPro"/>
</dbReference>
<feature type="domain" description="DWNN" evidence="9">
    <location>
        <begin position="63"/>
        <end position="83"/>
    </location>
</feature>
<dbReference type="Pfam" id="PF04564">
    <property type="entry name" value="U-box"/>
    <property type="match status" value="1"/>
</dbReference>
<evidence type="ECO:0000256" key="6">
    <source>
        <dbReference type="PROSITE-ProRule" id="PRU00175"/>
    </source>
</evidence>
<evidence type="ECO:0000256" key="5">
    <source>
        <dbReference type="ARBA" id="ARBA00023242"/>
    </source>
</evidence>
<feature type="compositionally biased region" description="Basic residues" evidence="7">
    <location>
        <begin position="853"/>
        <end position="862"/>
    </location>
</feature>
<name>A0A8C9LB63_PAVCR</name>
<feature type="compositionally biased region" description="Basic and acidic residues" evidence="7">
    <location>
        <begin position="790"/>
        <end position="805"/>
    </location>
</feature>
<dbReference type="PANTHER" id="PTHR15439">
    <property type="entry name" value="RETINOBLASTOMA-BINDING PROTEIN 6"/>
    <property type="match status" value="1"/>
</dbReference>
<keyword evidence="2" id="KW-0479">Metal-binding</keyword>
<dbReference type="InterPro" id="IPR003613">
    <property type="entry name" value="Ubox_domain"/>
</dbReference>
<dbReference type="PANTHER" id="PTHR15439:SF0">
    <property type="entry name" value="CELL DIVISION CYCLE AND APOPTOSIS REGULATOR PROTEIN 1-RELATED"/>
    <property type="match status" value="1"/>
</dbReference>
<evidence type="ECO:0000256" key="4">
    <source>
        <dbReference type="ARBA" id="ARBA00022833"/>
    </source>
</evidence>
<dbReference type="InterPro" id="IPR001841">
    <property type="entry name" value="Znf_RING"/>
</dbReference>
<feature type="compositionally biased region" description="Basic and acidic residues" evidence="7">
    <location>
        <begin position="963"/>
        <end position="993"/>
    </location>
</feature>
<sequence length="1207" mass="134377">MGKSYCRPLVTASCVMVRFSWSSEGWFQDISASGSVKECSEVLAECVPICALMTLFLHLCFLEYTDDNALIPKNSSVIVRRIPIGGVKATSKTYVISRTEPVGGTSKAVCKNTISPFFLHTDKNFESVPRIKKSTGIPRSFMMEVKDPNTKGAMLTNTGKYAIPTIDAEAYAIGKKEKPPFLPEEPSSSSEEDDPIPDELLCLICKDIMTDAVVIPCCGNSYCDECIRTALLESEEHTCPTCHQTDVSPDALIANKFLRQAVNNFKNETGYTKRLRKIQQQQQQPPPPPPPPPPLMRQTITRNLQPLMRPAISRQQDPLMIPLASLSSHSAAALGPGQSVAAALPVNPSSVLVSDLPPAVSLSLRGEKPDGPFRDPDIIPPAALVTAAELSKSSPLAISSLLEEKGYQVPVLRQPAIPSLLGPQGQSIPTTGHPMRIGAIRSAGGRPGWELSSNRGRPHSERSQRTQAPTLPASAPVFVPVPPPPLYPPPPHALPLPPGVPPPQFPPQFPPGQPPSAGYPVPPPGYPPAPANMSSAWVPTAVPTAHSNTIPTTQAPPLSREEFYREQRRLKEEEKKKSKLDEFTNDFAKELMEYKKIQKERRRSFSRSKSPYSASSYSRSSYTYSKSRSGSSRSRSYSRSFSRSHSRSYSRSPPYPRRGKGKSRNYRSRSRSHGYHRSRSRSPPYRRYHSRSRSPVFRGQSPTKRTLPQGEGEREYFNRYREVPPYDMKAYYGRSIDFRDPFEKERYREWERNYREWYEKFYKDYAVGAQPRPPVNRENFSPDRFGPPGTRRENSPYARGRREDYAGGQSHRNRNIAGSFPEKLSGREGHGIKDPTKSKEKEVENPLGDGKGNKHKKHRKRRKGDENEGFPNAELLDSTKKTREPGTAEDIKSDSLFMLPSRDDATPVRDEPMEADSIAFKPVSEKEKKDKDKPKAKTDKTKRKAEVAAPPKKDNVTKPAKASQEKVDTDREKSPRMEPLVKKAKEELPKTDSVKASSSQKDEKALGTPRKVHPKVAKDHPEARPAKEEKAKKDHPKELKSEKPSSKEDKSKKAVEKSKSSDAKTEKRKRKADEKADKEHEAASVKASKPETAESKTSPKGKTEPDGEKGERTPEKDKSGFLITPAKKIKLNRETGKKIVSGENVPPGKEPAEKAEPSSSKVKQEKVKGKVRRKVTAADGSSSTLVDYTRYFIVSFPAFSPSSPSEI</sequence>
<keyword evidence="4" id="KW-0862">Zinc</keyword>
<feature type="compositionally biased region" description="Basic and acidic residues" evidence="7">
    <location>
        <begin position="877"/>
        <end position="893"/>
    </location>
</feature>
<feature type="region of interest" description="Disordered" evidence="7">
    <location>
        <begin position="544"/>
        <end position="718"/>
    </location>
</feature>
<dbReference type="Gene3D" id="4.10.60.10">
    <property type="entry name" value="Zinc finger, CCHC-type"/>
    <property type="match status" value="1"/>
</dbReference>
<evidence type="ECO:0008006" key="13">
    <source>
        <dbReference type="Google" id="ProtNLM"/>
    </source>
</evidence>
<feature type="compositionally biased region" description="Basic and acidic residues" evidence="7">
    <location>
        <begin position="824"/>
        <end position="844"/>
    </location>
</feature>
<dbReference type="PROSITE" id="PS51698">
    <property type="entry name" value="U_BOX"/>
    <property type="match status" value="1"/>
</dbReference>
<feature type="compositionally biased region" description="Pro residues" evidence="7">
    <location>
        <begin position="284"/>
        <end position="295"/>
    </location>
</feature>
<protein>
    <recommendedName>
        <fullName evidence="13">RING-type domain-containing protein</fullName>
    </recommendedName>
</protein>
<feature type="compositionally biased region" description="Basic and acidic residues" evidence="7">
    <location>
        <begin position="1016"/>
        <end position="1094"/>
    </location>
</feature>
<dbReference type="InterPro" id="IPR033489">
    <property type="entry name" value="RBBP6"/>
</dbReference>
<evidence type="ECO:0000313" key="12">
    <source>
        <dbReference type="Proteomes" id="UP000694428"/>
    </source>
</evidence>
<dbReference type="GO" id="GO:0008270">
    <property type="term" value="F:zinc ion binding"/>
    <property type="evidence" value="ECO:0007669"/>
    <property type="project" value="UniProtKB-KW"/>
</dbReference>
<keyword evidence="12" id="KW-1185">Reference proteome</keyword>
<dbReference type="SMART" id="SM00184">
    <property type="entry name" value="RING"/>
    <property type="match status" value="1"/>
</dbReference>
<feature type="region of interest" description="Disordered" evidence="7">
    <location>
        <begin position="768"/>
        <end position="1180"/>
    </location>
</feature>
<feature type="compositionally biased region" description="Basic residues" evidence="7">
    <location>
        <begin position="657"/>
        <end position="692"/>
    </location>
</feature>
<dbReference type="Proteomes" id="UP000694428">
    <property type="component" value="Unplaced"/>
</dbReference>
<evidence type="ECO:0000313" key="11">
    <source>
        <dbReference type="Ensembl" id="ENSPSTP00000015490.1"/>
    </source>
</evidence>
<dbReference type="Gene3D" id="3.30.40.10">
    <property type="entry name" value="Zinc/RING finger domain, C3HC4 (zinc finger)"/>
    <property type="match status" value="1"/>
</dbReference>
<dbReference type="GO" id="GO:0005634">
    <property type="term" value="C:nucleus"/>
    <property type="evidence" value="ECO:0007669"/>
    <property type="project" value="UniProtKB-SubCell"/>
</dbReference>
<proteinExistence type="predicted"/>
<reference evidence="11" key="1">
    <citation type="submission" date="2025-08" db="UniProtKB">
        <authorList>
            <consortium name="Ensembl"/>
        </authorList>
    </citation>
    <scope>IDENTIFICATION</scope>
</reference>
<keyword evidence="5" id="KW-0539">Nucleus</keyword>
<comment type="subcellular location">
    <subcellularLocation>
        <location evidence="1">Nucleus</location>
    </subcellularLocation>
</comment>
<dbReference type="InterPro" id="IPR014891">
    <property type="entry name" value="DWNN_domain"/>
</dbReference>
<evidence type="ECO:0000256" key="1">
    <source>
        <dbReference type="ARBA" id="ARBA00004123"/>
    </source>
</evidence>
<evidence type="ECO:0000259" key="10">
    <source>
        <dbReference type="PROSITE" id="PS51698"/>
    </source>
</evidence>
<organism evidence="11 12">
    <name type="scientific">Pavo cristatus</name>
    <name type="common">Indian peafowl</name>
    <name type="synonym">Blue peafowl</name>
    <dbReference type="NCBI Taxonomy" id="9049"/>
    <lineage>
        <taxon>Eukaryota</taxon>
        <taxon>Metazoa</taxon>
        <taxon>Chordata</taxon>
        <taxon>Craniata</taxon>
        <taxon>Vertebrata</taxon>
        <taxon>Euteleostomi</taxon>
        <taxon>Archelosauria</taxon>
        <taxon>Archosauria</taxon>
        <taxon>Dinosauria</taxon>
        <taxon>Saurischia</taxon>
        <taxon>Theropoda</taxon>
        <taxon>Coelurosauria</taxon>
        <taxon>Aves</taxon>
        <taxon>Neognathae</taxon>
        <taxon>Galloanserae</taxon>
        <taxon>Galliformes</taxon>
        <taxon>Phasianidae</taxon>
        <taxon>Phasianinae</taxon>
        <taxon>Pavo</taxon>
    </lineage>
</organism>
<feature type="domain" description="RING-type" evidence="8">
    <location>
        <begin position="202"/>
        <end position="243"/>
    </location>
</feature>
<feature type="compositionally biased region" description="Basic and acidic residues" evidence="7">
    <location>
        <begin position="1101"/>
        <end position="1119"/>
    </location>
</feature>
<reference evidence="11" key="2">
    <citation type="submission" date="2025-09" db="UniProtKB">
        <authorList>
            <consortium name="Ensembl"/>
        </authorList>
    </citation>
    <scope>IDENTIFICATION</scope>
</reference>
<dbReference type="CDD" id="cd16620">
    <property type="entry name" value="vRING-HC-C4C4_RBBP6"/>
    <property type="match status" value="1"/>
</dbReference>
<evidence type="ECO:0000256" key="2">
    <source>
        <dbReference type="ARBA" id="ARBA00022723"/>
    </source>
</evidence>
<dbReference type="SUPFAM" id="SSF57850">
    <property type="entry name" value="RING/U-box"/>
    <property type="match status" value="1"/>
</dbReference>
<feature type="compositionally biased region" description="Basic and acidic residues" evidence="7">
    <location>
        <begin position="901"/>
        <end position="912"/>
    </location>
</feature>
<evidence type="ECO:0000256" key="7">
    <source>
        <dbReference type="SAM" id="MobiDB-lite"/>
    </source>
</evidence>
<keyword evidence="3 6" id="KW-0863">Zinc-finger</keyword>
<feature type="region of interest" description="Disordered" evidence="7">
    <location>
        <begin position="503"/>
        <end position="523"/>
    </location>
</feature>
<feature type="domain" description="U-box" evidence="10">
    <location>
        <begin position="195"/>
        <end position="272"/>
    </location>
</feature>
<dbReference type="PROSITE" id="PS51282">
    <property type="entry name" value="DWNN"/>
    <property type="match status" value="1"/>
</dbReference>
<feature type="compositionally biased region" description="Pro residues" evidence="7">
    <location>
        <begin position="503"/>
        <end position="514"/>
    </location>
</feature>
<evidence type="ECO:0000256" key="3">
    <source>
        <dbReference type="ARBA" id="ARBA00022771"/>
    </source>
</evidence>
<dbReference type="FunFam" id="3.30.40.10:FF:000139">
    <property type="entry name" value="E3 ubiquitin-protein ligase RBBP6 isoform X1"/>
    <property type="match status" value="1"/>
</dbReference>
<feature type="compositionally biased region" description="Basic and acidic residues" evidence="7">
    <location>
        <begin position="923"/>
        <end position="939"/>
    </location>
</feature>
<evidence type="ECO:0000259" key="8">
    <source>
        <dbReference type="PROSITE" id="PS50089"/>
    </source>
</evidence>
<feature type="compositionally biased region" description="Basic and acidic residues" evidence="7">
    <location>
        <begin position="1150"/>
        <end position="1168"/>
    </location>
</feature>
<dbReference type="GO" id="GO:0006397">
    <property type="term" value="P:mRNA processing"/>
    <property type="evidence" value="ECO:0007669"/>
    <property type="project" value="InterPro"/>
</dbReference>
<dbReference type="Ensembl" id="ENSPSTT00000016245.1">
    <property type="protein sequence ID" value="ENSPSTP00000015490.1"/>
    <property type="gene ID" value="ENSPSTG00000010974.1"/>
</dbReference>